<dbReference type="WBParaSite" id="Hba_05042">
    <property type="protein sequence ID" value="Hba_05042"/>
    <property type="gene ID" value="Hba_05042"/>
</dbReference>
<evidence type="ECO:0000313" key="5">
    <source>
        <dbReference type="WBParaSite" id="Hba_05042"/>
    </source>
</evidence>
<name>A0A1I7WJ50_HETBA</name>
<dbReference type="Gene3D" id="3.40.50.720">
    <property type="entry name" value="NAD(P)-binding Rossmann-like Domain"/>
    <property type="match status" value="1"/>
</dbReference>
<dbReference type="InterPro" id="IPR036291">
    <property type="entry name" value="NAD(P)-bd_dom_sf"/>
</dbReference>
<dbReference type="InterPro" id="IPR002347">
    <property type="entry name" value="SDR_fam"/>
</dbReference>
<comment type="similarity">
    <text evidence="1">Belongs to the short-chain dehydrogenases/reductases (SDR) family.</text>
</comment>
<dbReference type="GO" id="GO:0005811">
    <property type="term" value="C:lipid droplet"/>
    <property type="evidence" value="ECO:0007669"/>
    <property type="project" value="TreeGrafter"/>
</dbReference>
<dbReference type="AlphaFoldDB" id="A0A1I7WJ50"/>
<dbReference type="PRINTS" id="PR00081">
    <property type="entry name" value="GDHRDH"/>
</dbReference>
<protein>
    <submittedName>
        <fullName evidence="5">Hydroxysteroid 17-beta dehydrogenase 11</fullName>
    </submittedName>
</protein>
<dbReference type="Pfam" id="PF00106">
    <property type="entry name" value="adh_short"/>
    <property type="match status" value="1"/>
</dbReference>
<dbReference type="SUPFAM" id="SSF51735">
    <property type="entry name" value="NAD(P)-binding Rossmann-fold domains"/>
    <property type="match status" value="1"/>
</dbReference>
<dbReference type="PANTHER" id="PTHR24322:SF736">
    <property type="entry name" value="RETINOL DEHYDROGENASE 10"/>
    <property type="match status" value="1"/>
</dbReference>
<dbReference type="PANTHER" id="PTHR24322">
    <property type="entry name" value="PKSB"/>
    <property type="match status" value="1"/>
</dbReference>
<keyword evidence="4" id="KW-1185">Reference proteome</keyword>
<reference evidence="5" key="1">
    <citation type="submission" date="2016-11" db="UniProtKB">
        <authorList>
            <consortium name="WormBaseParasite"/>
        </authorList>
    </citation>
    <scope>IDENTIFICATION</scope>
</reference>
<sequence>MDEETYNKFVFLGFYMYDQWSFKILSTIGVIIHLLFIDIPKDLFRWLTLREKCVYGQTVVITGAASGLGKRMAQILALEKGAKIAVIDMNLKGANETVSSIKQKGGHASAFECDIRSESQLSKLAKQIETEFGQVDIVICNAAVLSFAFFMDLPSDQLKQSMDVNVLGTINTIRAFLGKMEERNSGQIVCVSSIAGFSGETYGLAYW</sequence>
<feature type="transmembrane region" description="Helical" evidence="3">
    <location>
        <begin position="20"/>
        <end position="37"/>
    </location>
</feature>
<keyword evidence="3" id="KW-0812">Transmembrane</keyword>
<accession>A0A1I7WJ50</accession>
<evidence type="ECO:0000256" key="3">
    <source>
        <dbReference type="SAM" id="Phobius"/>
    </source>
</evidence>
<evidence type="ECO:0000256" key="2">
    <source>
        <dbReference type="ARBA" id="ARBA00023002"/>
    </source>
</evidence>
<organism evidence="4 5">
    <name type="scientific">Heterorhabditis bacteriophora</name>
    <name type="common">Entomopathogenic nematode worm</name>
    <dbReference type="NCBI Taxonomy" id="37862"/>
    <lineage>
        <taxon>Eukaryota</taxon>
        <taxon>Metazoa</taxon>
        <taxon>Ecdysozoa</taxon>
        <taxon>Nematoda</taxon>
        <taxon>Chromadorea</taxon>
        <taxon>Rhabditida</taxon>
        <taxon>Rhabditina</taxon>
        <taxon>Rhabditomorpha</taxon>
        <taxon>Strongyloidea</taxon>
        <taxon>Heterorhabditidae</taxon>
        <taxon>Heterorhabditis</taxon>
    </lineage>
</organism>
<dbReference type="GO" id="GO:0016616">
    <property type="term" value="F:oxidoreductase activity, acting on the CH-OH group of donors, NAD or NADP as acceptor"/>
    <property type="evidence" value="ECO:0007669"/>
    <property type="project" value="TreeGrafter"/>
</dbReference>
<evidence type="ECO:0000256" key="1">
    <source>
        <dbReference type="ARBA" id="ARBA00006484"/>
    </source>
</evidence>
<keyword evidence="3" id="KW-1133">Transmembrane helix</keyword>
<keyword evidence="2" id="KW-0560">Oxidoreductase</keyword>
<dbReference type="Proteomes" id="UP000095283">
    <property type="component" value="Unplaced"/>
</dbReference>
<keyword evidence="3" id="KW-0472">Membrane</keyword>
<proteinExistence type="inferred from homology"/>
<evidence type="ECO:0000313" key="4">
    <source>
        <dbReference type="Proteomes" id="UP000095283"/>
    </source>
</evidence>